<organism evidence="2 3">
    <name type="scientific">Amycolatopsis xylanica</name>
    <dbReference type="NCBI Taxonomy" id="589385"/>
    <lineage>
        <taxon>Bacteria</taxon>
        <taxon>Bacillati</taxon>
        <taxon>Actinomycetota</taxon>
        <taxon>Actinomycetes</taxon>
        <taxon>Pseudonocardiales</taxon>
        <taxon>Pseudonocardiaceae</taxon>
        <taxon>Amycolatopsis</taxon>
    </lineage>
</organism>
<dbReference type="GO" id="GO:0005524">
    <property type="term" value="F:ATP binding"/>
    <property type="evidence" value="ECO:0007669"/>
    <property type="project" value="InterPro"/>
</dbReference>
<dbReference type="Proteomes" id="UP000199515">
    <property type="component" value="Unassembled WGS sequence"/>
</dbReference>
<sequence length="306" mass="33404">MTWTPAYRGDGVERGLPLPAAPPWRTFPRSAVAFQPPAGLAEAVNAALALRRPLLITGAPGTGKSTAIESVATELKLGPVLRWQVTSQSTLSDALYRYDALGRIHAHQLGSATDDITTYLRLGPLGTALLPSDHPRALLIDDIDKGDLDLTGDLAEVLEDGEFEIPELVRFERDAVEIRESDGEARHVITRGRVVCTEFPFIVLTSNGERDFSSQFLRRCVRFTMPSFTDPAAVRRVLEAHFGLNVDDAGPLAELIDEFATRVQAGESLAIDQLLAAAHLLTGEHAPHGEDRRAVLDYVLRELTRA</sequence>
<evidence type="ECO:0000313" key="2">
    <source>
        <dbReference type="EMBL" id="SDY89970.1"/>
    </source>
</evidence>
<dbReference type="InterPro" id="IPR027417">
    <property type="entry name" value="P-loop_NTPase"/>
</dbReference>
<dbReference type="SMART" id="SM00382">
    <property type="entry name" value="AAA"/>
    <property type="match status" value="1"/>
</dbReference>
<dbReference type="EMBL" id="FNON01000007">
    <property type="protein sequence ID" value="SDY89970.1"/>
    <property type="molecule type" value="Genomic_DNA"/>
</dbReference>
<dbReference type="InterPro" id="IPR011704">
    <property type="entry name" value="ATPase_dyneun-rel_AAA"/>
</dbReference>
<feature type="domain" description="AAA+ ATPase" evidence="1">
    <location>
        <begin position="50"/>
        <end position="248"/>
    </location>
</feature>
<name>A0A1H3NMR5_9PSEU</name>
<reference evidence="2 3" key="1">
    <citation type="submission" date="2016-10" db="EMBL/GenBank/DDBJ databases">
        <authorList>
            <person name="de Groot N.N."/>
        </authorList>
    </citation>
    <scope>NUCLEOTIDE SEQUENCE [LARGE SCALE GENOMIC DNA]</scope>
    <source>
        <strain evidence="2 3">CPCC 202699</strain>
    </source>
</reference>
<evidence type="ECO:0000259" key="1">
    <source>
        <dbReference type="SMART" id="SM00382"/>
    </source>
</evidence>
<dbReference type="AlphaFoldDB" id="A0A1H3NMR5"/>
<dbReference type="Pfam" id="PF07728">
    <property type="entry name" value="AAA_5"/>
    <property type="match status" value="1"/>
</dbReference>
<dbReference type="STRING" id="589385.SAMN05421504_107369"/>
<accession>A0A1H3NMR5</accession>
<keyword evidence="3" id="KW-1185">Reference proteome</keyword>
<proteinExistence type="predicted"/>
<protein>
    <submittedName>
        <fullName evidence="2">AAA domain (Dynein-related subfamily)</fullName>
    </submittedName>
</protein>
<dbReference type="GO" id="GO:0016887">
    <property type="term" value="F:ATP hydrolysis activity"/>
    <property type="evidence" value="ECO:0007669"/>
    <property type="project" value="InterPro"/>
</dbReference>
<dbReference type="InterPro" id="IPR003593">
    <property type="entry name" value="AAA+_ATPase"/>
</dbReference>
<dbReference type="RefSeq" id="WP_091294869.1">
    <property type="nucleotide sequence ID" value="NZ_FNON01000007.1"/>
</dbReference>
<dbReference type="OrthoDB" id="9783370at2"/>
<gene>
    <name evidence="2" type="ORF">SAMN05421504_107369</name>
</gene>
<evidence type="ECO:0000313" key="3">
    <source>
        <dbReference type="Proteomes" id="UP000199515"/>
    </source>
</evidence>
<dbReference type="SUPFAM" id="SSF52540">
    <property type="entry name" value="P-loop containing nucleoside triphosphate hydrolases"/>
    <property type="match status" value="1"/>
</dbReference>
<dbReference type="Gene3D" id="3.40.50.300">
    <property type="entry name" value="P-loop containing nucleotide triphosphate hydrolases"/>
    <property type="match status" value="1"/>
</dbReference>